<keyword evidence="2" id="KW-1185">Reference proteome</keyword>
<organism evidence="1 2">
    <name type="scientific">Sphingomonas gellani</name>
    <dbReference type="NCBI Taxonomy" id="1166340"/>
    <lineage>
        <taxon>Bacteria</taxon>
        <taxon>Pseudomonadati</taxon>
        <taxon>Pseudomonadota</taxon>
        <taxon>Alphaproteobacteria</taxon>
        <taxon>Sphingomonadales</taxon>
        <taxon>Sphingomonadaceae</taxon>
        <taxon>Sphingomonas</taxon>
    </lineage>
</organism>
<dbReference type="Proteomes" id="UP000199206">
    <property type="component" value="Unassembled WGS sequence"/>
</dbReference>
<evidence type="ECO:0000313" key="2">
    <source>
        <dbReference type="Proteomes" id="UP000199206"/>
    </source>
</evidence>
<dbReference type="RefSeq" id="WP_170841913.1">
    <property type="nucleotide sequence ID" value="NZ_FOCF01000004.1"/>
</dbReference>
<proteinExistence type="predicted"/>
<reference evidence="2" key="1">
    <citation type="submission" date="2016-10" db="EMBL/GenBank/DDBJ databases">
        <authorList>
            <person name="Varghese N."/>
            <person name="Submissions S."/>
        </authorList>
    </citation>
    <scope>NUCLEOTIDE SEQUENCE [LARGE SCALE GENOMIC DNA]</scope>
    <source>
        <strain evidence="2">S6-262</strain>
    </source>
</reference>
<dbReference type="AlphaFoldDB" id="A0A1H8DDQ6"/>
<accession>A0A1H8DDQ6</accession>
<sequence>MTDAPVTPDGRYLVVRGRLWRRSNPDLPEAVRQSLVGRLMDARRAVGRTMRSGDADALSAARREVDAAKTALGERGPVWWTDGAPDLNRRMARNTSYRAWFEGLSGQP</sequence>
<protein>
    <submittedName>
        <fullName evidence="1">Uncharacterized protein</fullName>
    </submittedName>
</protein>
<evidence type="ECO:0000313" key="1">
    <source>
        <dbReference type="EMBL" id="SEN05393.1"/>
    </source>
</evidence>
<name>A0A1H8DDQ6_9SPHN</name>
<dbReference type="EMBL" id="FOCF01000004">
    <property type="protein sequence ID" value="SEN05393.1"/>
    <property type="molecule type" value="Genomic_DNA"/>
</dbReference>
<gene>
    <name evidence="1" type="ORF">SAMN05192583_1890</name>
</gene>
<dbReference type="STRING" id="1166340.SAMN05192583_1890"/>